<evidence type="ECO:0000313" key="1">
    <source>
        <dbReference type="EMBL" id="ODR91935.1"/>
    </source>
</evidence>
<dbReference type="AlphaFoldDB" id="A0A1E3VEG7"/>
<evidence type="ECO:0000313" key="2">
    <source>
        <dbReference type="Proteomes" id="UP000094342"/>
    </source>
</evidence>
<keyword evidence="2" id="KW-1185">Reference proteome</keyword>
<dbReference type="Proteomes" id="UP000094342">
    <property type="component" value="Unassembled WGS sequence"/>
</dbReference>
<dbReference type="InterPro" id="IPR009922">
    <property type="entry name" value="DUF1457"/>
</dbReference>
<organism evidence="1 2">
    <name type="scientific">Sinorhizobium alkalisoli</name>
    <dbReference type="NCBI Taxonomy" id="1752398"/>
    <lineage>
        <taxon>Bacteria</taxon>
        <taxon>Pseudomonadati</taxon>
        <taxon>Pseudomonadota</taxon>
        <taxon>Alphaproteobacteria</taxon>
        <taxon>Hyphomicrobiales</taxon>
        <taxon>Rhizobiaceae</taxon>
        <taxon>Sinorhizobium/Ensifer group</taxon>
        <taxon>Sinorhizobium</taxon>
    </lineage>
</organism>
<name>A0A1E3VEG7_9HYPH</name>
<proteinExistence type="predicted"/>
<comment type="caution">
    <text evidence="1">The sequence shown here is derived from an EMBL/GenBank/DDBJ whole genome shotgun (WGS) entry which is preliminary data.</text>
</comment>
<accession>A0A1E3VEG7</accession>
<dbReference type="OrthoDB" id="8480244at2"/>
<reference evidence="2" key="1">
    <citation type="submission" date="2016-05" db="EMBL/GenBank/DDBJ databases">
        <authorList>
            <person name="Li Y."/>
        </authorList>
    </citation>
    <scope>NUCLEOTIDE SEQUENCE [LARGE SCALE GENOMIC DNA]</scope>
    <source>
        <strain evidence="2">YIC4027</strain>
    </source>
</reference>
<dbReference type="RefSeq" id="WP_069457894.1">
    <property type="nucleotide sequence ID" value="NZ_LYBW01000051.1"/>
</dbReference>
<dbReference type="Pfam" id="PF07310">
    <property type="entry name" value="PAS_5"/>
    <property type="match status" value="1"/>
</dbReference>
<dbReference type="STRING" id="1752398.A8M32_08090"/>
<sequence>MRSRTSVDLFRYWNTLRGDRNLPRRDEISPGDIRLLLPDVFILQRQVSGPIRFRLAGTRICTLFGSELRDQPFSALWEEKEMTDLDRVAGRVMAQCTPMLVSAFGRTAAGDEIELELLLAPLASADGRNDRVLGTLSPLTCPRWLHLTPITALATSGLSVLHRDHDMSRKDVSTPPAAANIGIEGGHARGRVLNLRVLDGGRRD</sequence>
<protein>
    <submittedName>
        <fullName evidence="1">PAS domain-containing protein</fullName>
    </submittedName>
</protein>
<gene>
    <name evidence="1" type="ORF">A8M32_08090</name>
</gene>
<dbReference type="PIRSF" id="PIRSF031878">
    <property type="entry name" value="UCP031878"/>
    <property type="match status" value="1"/>
</dbReference>
<dbReference type="EMBL" id="LYBW01000051">
    <property type="protein sequence ID" value="ODR91935.1"/>
    <property type="molecule type" value="Genomic_DNA"/>
</dbReference>